<dbReference type="PANTHER" id="PTHR43749:SF2">
    <property type="entry name" value="RNA-SPLICING LIGASE RTCB"/>
    <property type="match status" value="1"/>
</dbReference>
<evidence type="ECO:0000313" key="9">
    <source>
        <dbReference type="EMBL" id="ABG21652.1"/>
    </source>
</evidence>
<sequence>MQTYTNKDGITITSFATEMEQGLKEQAFDIASKFSDAQVALMPDAHVGTPAPIGLTINFHDIKPEERFNIVELVGNDIGCGVMSYGLKIDHKLTTEELEKIYSLISQEIGIFTRPYMEVHDTFGTLGSGNHFIEIGQVDDKGTYLITVHSGSRSKGAEVYKKYSKKHTTLLDNSLQNELIDVMKRANLDSMIQAALTNANFKVIKNDMTDKMWDYYLKDMRDAVNWARGSRNDMMNKVLDILVDLNIKFDVFLEVNNTHNYFDRDSTYNAGILRKGAINQHEDNLILTPLSMKEGVLVSLPMPSFNNNYSAMHGAGRALSRKLARETVTMSKFKEDMEGIVAHPREEILDEAPDAYKTAATILNDSEEICYPLFIAKPVLNFKGADHVHENYKEERNNG</sequence>
<evidence type="ECO:0000256" key="5">
    <source>
        <dbReference type="ARBA" id="ARBA00022741"/>
    </source>
</evidence>
<accession>A6MAH4</accession>
<keyword evidence="3" id="KW-0436">Ligase</keyword>
<dbReference type="KEGG" id="vg:5601997"/>
<evidence type="ECO:0000256" key="6">
    <source>
        <dbReference type="ARBA" id="ARBA00023134"/>
    </source>
</evidence>
<dbReference type="EC" id="6.5.1.8" evidence="2"/>
<dbReference type="GO" id="GO:0003909">
    <property type="term" value="F:DNA ligase activity"/>
    <property type="evidence" value="ECO:0007669"/>
    <property type="project" value="TreeGrafter"/>
</dbReference>
<dbReference type="Proteomes" id="UP000000714">
    <property type="component" value="Segment"/>
</dbReference>
<evidence type="ECO:0000313" key="10">
    <source>
        <dbReference type="Proteomes" id="UP000000714"/>
    </source>
</evidence>
<dbReference type="GO" id="GO:0005525">
    <property type="term" value="F:GTP binding"/>
    <property type="evidence" value="ECO:0007669"/>
    <property type="project" value="UniProtKB-KW"/>
</dbReference>
<keyword evidence="10" id="KW-1185">Reference proteome</keyword>
<dbReference type="GeneID" id="5601997"/>
<dbReference type="RefSeq" id="YP_001469108.1">
    <property type="nucleotide sequence ID" value="NC_009817.1"/>
</dbReference>
<dbReference type="GO" id="GO:0030145">
    <property type="term" value="F:manganese ion binding"/>
    <property type="evidence" value="ECO:0007669"/>
    <property type="project" value="TreeGrafter"/>
</dbReference>
<comment type="cofactor">
    <cofactor evidence="1">
        <name>Mn(2+)</name>
        <dbReference type="ChEBI" id="CHEBI:29035"/>
    </cofactor>
</comment>
<protein>
    <recommendedName>
        <fullName evidence="2">3'-phosphate/5'-hydroxy nucleic acid ligase</fullName>
        <ecNumber evidence="2">6.5.1.8</ecNumber>
    </recommendedName>
</protein>
<gene>
    <name evidence="9" type="ORF">KSY1p109</name>
</gene>
<keyword evidence="5" id="KW-0547">Nucleotide-binding</keyword>
<dbReference type="InterPro" id="IPR052915">
    <property type="entry name" value="RtcB-like"/>
</dbReference>
<evidence type="ECO:0000256" key="2">
    <source>
        <dbReference type="ARBA" id="ARBA00012726"/>
    </source>
</evidence>
<dbReference type="GO" id="GO:0042245">
    <property type="term" value="P:RNA repair"/>
    <property type="evidence" value="ECO:0007669"/>
    <property type="project" value="TreeGrafter"/>
</dbReference>
<keyword evidence="4" id="KW-0479">Metal-binding</keyword>
<evidence type="ECO:0000256" key="8">
    <source>
        <dbReference type="ARBA" id="ARBA00047746"/>
    </source>
</evidence>
<dbReference type="SUPFAM" id="SSF103365">
    <property type="entry name" value="Hypothetical protein PH1602"/>
    <property type="match status" value="1"/>
</dbReference>
<dbReference type="InterPro" id="IPR036025">
    <property type="entry name" value="RtcB-like_sf"/>
</dbReference>
<evidence type="ECO:0000256" key="7">
    <source>
        <dbReference type="ARBA" id="ARBA00023211"/>
    </source>
</evidence>
<dbReference type="Gene3D" id="3.90.1860.10">
    <property type="entry name" value="tRNA-splicing ligase RtcB"/>
    <property type="match status" value="2"/>
</dbReference>
<evidence type="ECO:0000256" key="3">
    <source>
        <dbReference type="ARBA" id="ARBA00022598"/>
    </source>
</evidence>
<dbReference type="OrthoDB" id="5540at10239"/>
<evidence type="ECO:0000256" key="1">
    <source>
        <dbReference type="ARBA" id="ARBA00001936"/>
    </source>
</evidence>
<organism evidence="9 10">
    <name type="scientific">Lactococcus phage KSY1</name>
    <dbReference type="NCBI Taxonomy" id="2913972"/>
    <lineage>
        <taxon>Viruses</taxon>
        <taxon>Duplodnaviria</taxon>
        <taxon>Heunggongvirae</taxon>
        <taxon>Uroviricota</taxon>
        <taxon>Caudoviricetes</taxon>
        <taxon>Chopinvirus</taxon>
        <taxon>Chopinvirus KSY1</taxon>
    </lineage>
</organism>
<proteinExistence type="predicted"/>
<name>A6MAH4_9CAUD</name>
<dbReference type="InterPro" id="IPR001233">
    <property type="entry name" value="RtcB"/>
</dbReference>
<dbReference type="PANTHER" id="PTHR43749">
    <property type="entry name" value="RNA-SPLICING LIGASE RTCB"/>
    <property type="match status" value="1"/>
</dbReference>
<dbReference type="GO" id="GO:0006396">
    <property type="term" value="P:RNA processing"/>
    <property type="evidence" value="ECO:0007669"/>
    <property type="project" value="InterPro"/>
</dbReference>
<reference evidence="9 10" key="1">
    <citation type="journal article" date="2007" name="Virology">
        <title>KSY1, a lactococcal phage with a T7-like transcription.</title>
        <authorList>
            <person name="Chopin A."/>
            <person name="Deveau H."/>
            <person name="Ehrlich S.D."/>
            <person name="Moineau S."/>
            <person name="Chopin M.C."/>
        </authorList>
    </citation>
    <scope>NUCLEOTIDE SEQUENCE</scope>
</reference>
<keyword evidence="6" id="KW-0342">GTP-binding</keyword>
<dbReference type="GO" id="GO:0170057">
    <property type="term" value="F:RNA ligase (GTP) activity"/>
    <property type="evidence" value="ECO:0007669"/>
    <property type="project" value="UniProtKB-EC"/>
</dbReference>
<comment type="catalytic activity">
    <reaction evidence="8">
        <text>a 3'-end 3'-phospho-ribonucleotide-RNA + a 5'-end dephospho-ribonucleoside-RNA + GTP = a ribonucleotidyl-ribonucleotide-RNA + GMP + diphosphate</text>
        <dbReference type="Rhea" id="RHEA:68076"/>
        <dbReference type="Rhea" id="RHEA-COMP:10463"/>
        <dbReference type="Rhea" id="RHEA-COMP:13936"/>
        <dbReference type="Rhea" id="RHEA-COMP:17355"/>
        <dbReference type="ChEBI" id="CHEBI:33019"/>
        <dbReference type="ChEBI" id="CHEBI:37565"/>
        <dbReference type="ChEBI" id="CHEBI:58115"/>
        <dbReference type="ChEBI" id="CHEBI:83062"/>
        <dbReference type="ChEBI" id="CHEBI:138284"/>
        <dbReference type="ChEBI" id="CHEBI:173118"/>
        <dbReference type="EC" id="6.5.1.8"/>
    </reaction>
</comment>
<dbReference type="Pfam" id="PF01139">
    <property type="entry name" value="RtcB"/>
    <property type="match status" value="2"/>
</dbReference>
<dbReference type="EMBL" id="DQ535032">
    <property type="protein sequence ID" value="ABG21652.1"/>
    <property type="molecule type" value="Genomic_DNA"/>
</dbReference>
<evidence type="ECO:0000256" key="4">
    <source>
        <dbReference type="ARBA" id="ARBA00022723"/>
    </source>
</evidence>
<dbReference type="GO" id="GO:0006281">
    <property type="term" value="P:DNA repair"/>
    <property type="evidence" value="ECO:0007669"/>
    <property type="project" value="TreeGrafter"/>
</dbReference>
<keyword evidence="7" id="KW-0464">Manganese</keyword>